<evidence type="ECO:0000313" key="4">
    <source>
        <dbReference type="Proteomes" id="UP000800039"/>
    </source>
</evidence>
<feature type="domain" description="Rhamnogalacturonase A/B/Epimerase-like pectate lyase" evidence="2">
    <location>
        <begin position="428"/>
        <end position="639"/>
    </location>
</feature>
<dbReference type="Gene3D" id="2.160.20.10">
    <property type="entry name" value="Single-stranded right-handed beta-helix, Pectin lyase-like"/>
    <property type="match status" value="2"/>
</dbReference>
<dbReference type="Proteomes" id="UP000800039">
    <property type="component" value="Unassembled WGS sequence"/>
</dbReference>
<proteinExistence type="predicted"/>
<dbReference type="CDD" id="cd23668">
    <property type="entry name" value="GH55_beta13glucanase-like"/>
    <property type="match status" value="1"/>
</dbReference>
<dbReference type="EMBL" id="ML976618">
    <property type="protein sequence ID" value="KAF1842388.1"/>
    <property type="molecule type" value="Genomic_DNA"/>
</dbReference>
<feature type="domain" description="Rhamnogalacturonase A/B/Epimerase-like pectate lyase" evidence="2">
    <location>
        <begin position="77"/>
        <end position="300"/>
    </location>
</feature>
<comment type="caution">
    <text evidence="3">The sequence shown here is derived from an EMBL/GenBank/DDBJ whole genome shotgun (WGS) entry which is preliminary data.</text>
</comment>
<dbReference type="OrthoDB" id="1046782at2759"/>
<dbReference type="GO" id="GO:0004650">
    <property type="term" value="F:polygalacturonase activity"/>
    <property type="evidence" value="ECO:0007669"/>
    <property type="project" value="InterPro"/>
</dbReference>
<keyword evidence="1" id="KW-0732">Signal</keyword>
<dbReference type="Pfam" id="PF12708">
    <property type="entry name" value="Pect-lyase_RHGA_epim"/>
    <property type="match status" value="2"/>
</dbReference>
<organism evidence="3 4">
    <name type="scientific">Cucurbitaria berberidis CBS 394.84</name>
    <dbReference type="NCBI Taxonomy" id="1168544"/>
    <lineage>
        <taxon>Eukaryota</taxon>
        <taxon>Fungi</taxon>
        <taxon>Dikarya</taxon>
        <taxon>Ascomycota</taxon>
        <taxon>Pezizomycotina</taxon>
        <taxon>Dothideomycetes</taxon>
        <taxon>Pleosporomycetidae</taxon>
        <taxon>Pleosporales</taxon>
        <taxon>Pleosporineae</taxon>
        <taxon>Cucurbitariaceae</taxon>
        <taxon>Cucurbitaria</taxon>
    </lineage>
</organism>
<dbReference type="InterPro" id="IPR012334">
    <property type="entry name" value="Pectin_lyas_fold"/>
</dbReference>
<keyword evidence="4" id="KW-1185">Reference proteome</keyword>
<reference evidence="3" key="1">
    <citation type="submission" date="2020-01" db="EMBL/GenBank/DDBJ databases">
        <authorList>
            <consortium name="DOE Joint Genome Institute"/>
            <person name="Haridas S."/>
            <person name="Albert R."/>
            <person name="Binder M."/>
            <person name="Bloem J."/>
            <person name="Labutti K."/>
            <person name="Salamov A."/>
            <person name="Andreopoulos B."/>
            <person name="Baker S.E."/>
            <person name="Barry K."/>
            <person name="Bills G."/>
            <person name="Bluhm B.H."/>
            <person name="Cannon C."/>
            <person name="Castanera R."/>
            <person name="Culley D.E."/>
            <person name="Daum C."/>
            <person name="Ezra D."/>
            <person name="Gonzalez J.B."/>
            <person name="Henrissat B."/>
            <person name="Kuo A."/>
            <person name="Liang C."/>
            <person name="Lipzen A."/>
            <person name="Lutzoni F."/>
            <person name="Magnuson J."/>
            <person name="Mondo S."/>
            <person name="Nolan M."/>
            <person name="Ohm R."/>
            <person name="Pangilinan J."/>
            <person name="Park H.-J."/>
            <person name="Ramirez L."/>
            <person name="Alfaro M."/>
            <person name="Sun H."/>
            <person name="Tritt A."/>
            <person name="Yoshinaga Y."/>
            <person name="Zwiers L.-H."/>
            <person name="Turgeon B.G."/>
            <person name="Goodwin S.B."/>
            <person name="Spatafora J.W."/>
            <person name="Crous P.W."/>
            <person name="Grigoriev I.V."/>
        </authorList>
    </citation>
    <scope>NUCLEOTIDE SEQUENCE</scope>
    <source>
        <strain evidence="3">CBS 394.84</strain>
    </source>
</reference>
<keyword evidence="3" id="KW-0378">Hydrolase</keyword>
<dbReference type="GeneID" id="63848548"/>
<dbReference type="InterPro" id="IPR011050">
    <property type="entry name" value="Pectin_lyase_fold/virulence"/>
</dbReference>
<protein>
    <submittedName>
        <fullName evidence="3">Glycoside hydrolase family 55 protein</fullName>
    </submittedName>
</protein>
<dbReference type="RefSeq" id="XP_040784951.1">
    <property type="nucleotide sequence ID" value="XM_040931296.1"/>
</dbReference>
<dbReference type="PANTHER" id="PTHR33928:SF2">
    <property type="entry name" value="PECTATE LYASE SUPERFAMILY PROTEIN DOMAIN-CONTAINING PROTEIN-RELATED"/>
    <property type="match status" value="1"/>
</dbReference>
<evidence type="ECO:0000256" key="1">
    <source>
        <dbReference type="SAM" id="SignalP"/>
    </source>
</evidence>
<feature type="chain" id="PRO_5040296597" evidence="1">
    <location>
        <begin position="18"/>
        <end position="796"/>
    </location>
</feature>
<dbReference type="SUPFAM" id="SSF51126">
    <property type="entry name" value="Pectin lyase-like"/>
    <property type="match status" value="2"/>
</dbReference>
<dbReference type="FunFam" id="2.160.20.10:FF:000023">
    <property type="entry name" value="Exo-beta-1,3-glucanase Exg0"/>
    <property type="match status" value="1"/>
</dbReference>
<name>A0A9P4GAU6_9PLEO</name>
<accession>A0A9P4GAU6</accession>
<dbReference type="AlphaFoldDB" id="A0A9P4GAU6"/>
<feature type="signal peptide" evidence="1">
    <location>
        <begin position="1"/>
        <end position="17"/>
    </location>
</feature>
<dbReference type="InterPro" id="IPR039279">
    <property type="entry name" value="QRT3-like"/>
</dbReference>
<dbReference type="InterPro" id="IPR024535">
    <property type="entry name" value="RHGA/B-epi-like_pectate_lyase"/>
</dbReference>
<sequence length="796" mass="86101">MHLPSIIAGLLAAGIQGAVLGPRVDALASGTIVSERDPVPANELSSRAFAQDGYWLNDLSGKGKAAFNNNPNAYKVFRNVKEYGAKGDGVTDDSDAFNRAIANGNRCGPWVCDSSTDTPAVVYIPSGTYLIGKPIIFYYMTQLIGNPRSLPVLKAAPTLDALALIDASPYSNQNGQPGWISTNLFMRQIRNLVIDGTAVPPKKGFQGIHWPASQATTIQNVKIRMTQSSDSVHAGIFVENGSGGHMADLEIEGGLYGMNIGNQQFTMRNIKISKAVIGISQIWNWGWLYSGLSISDCGTAFSMINGYLSNKLEVGSVVIIDSEITNCPRFVDMAWKRDSVPIGAGQLILENIKLNNVPIAIMGSGATILQGGSLTIQAWGQGNKYSPNGPEKFQGPIATTSRPAGLLEGGKYYSKSKPQYENLSAGDFVSARSAGATGDGSTDDTRAVQDAINRAVSQNKVLFFEHGVYKVTQTIYVPPGARMVGETFSVIMGSGNTWSNKDSPAAVIQIGRPGESGRIEWSDMIVQTQGATPGAKVIEYNLNTERGSGLWDVHTRIGGAKGTQHQVQQCPIHTTKPECMAAHTNVHVTKSASGAYFENNWFWTADHDMDDRNSTRVSIFTGRGLHVEASNVWLWANGVEHHALYQYQFNGARDVFAGFIQTETPYYMPNPDAKSQPYGRSDAFSDPDYASACPAGICDAYGLRVLNSKKVLIYGGGLYSFFKNYDVSCSSPDAPNGFRNCQNQIFSIEGDSSVQAFALSEVGAEQMVTIDRQDKAKWSDNLSVYSNTIGYFSYKV</sequence>
<evidence type="ECO:0000259" key="2">
    <source>
        <dbReference type="Pfam" id="PF12708"/>
    </source>
</evidence>
<dbReference type="PANTHER" id="PTHR33928">
    <property type="entry name" value="POLYGALACTURONASE QRT3"/>
    <property type="match status" value="1"/>
</dbReference>
<evidence type="ECO:0000313" key="3">
    <source>
        <dbReference type="EMBL" id="KAF1842388.1"/>
    </source>
</evidence>
<gene>
    <name evidence="3" type="ORF">K460DRAFT_346179</name>
</gene>